<comment type="catalytic activity">
    <reaction evidence="10 11">
        <text>tRNA(Gly) + glycine + ATP = glycyl-tRNA(Gly) + AMP + diphosphate</text>
        <dbReference type="Rhea" id="RHEA:16013"/>
        <dbReference type="Rhea" id="RHEA-COMP:9664"/>
        <dbReference type="Rhea" id="RHEA-COMP:9683"/>
        <dbReference type="ChEBI" id="CHEBI:30616"/>
        <dbReference type="ChEBI" id="CHEBI:33019"/>
        <dbReference type="ChEBI" id="CHEBI:57305"/>
        <dbReference type="ChEBI" id="CHEBI:78442"/>
        <dbReference type="ChEBI" id="CHEBI:78522"/>
        <dbReference type="ChEBI" id="CHEBI:456215"/>
        <dbReference type="EC" id="6.1.1.14"/>
    </reaction>
</comment>
<evidence type="ECO:0000256" key="9">
    <source>
        <dbReference type="ARBA" id="ARBA00023146"/>
    </source>
</evidence>
<evidence type="ECO:0000256" key="8">
    <source>
        <dbReference type="ARBA" id="ARBA00022917"/>
    </source>
</evidence>
<dbReference type="GO" id="GO:0006426">
    <property type="term" value="P:glycyl-tRNA aminoacylation"/>
    <property type="evidence" value="ECO:0007669"/>
    <property type="project" value="UniProtKB-UniRule"/>
</dbReference>
<comment type="subunit">
    <text evidence="3 11">Tetramer of two alpha and two beta subunits.</text>
</comment>
<dbReference type="EMBL" id="JACEON010000009">
    <property type="protein sequence ID" value="MBA4612241.1"/>
    <property type="molecule type" value="Genomic_DNA"/>
</dbReference>
<keyword evidence="7 11" id="KW-0067">ATP-binding</keyword>
<evidence type="ECO:0000256" key="7">
    <source>
        <dbReference type="ARBA" id="ARBA00022840"/>
    </source>
</evidence>
<dbReference type="InterPro" id="IPR015944">
    <property type="entry name" value="Gly-tRNA-synth_bsu"/>
</dbReference>
<evidence type="ECO:0000256" key="2">
    <source>
        <dbReference type="ARBA" id="ARBA00008226"/>
    </source>
</evidence>
<gene>
    <name evidence="11" type="primary">glyS</name>
    <name evidence="13" type="ORF">H1W37_11295</name>
</gene>
<accession>A0A838XT67</accession>
<evidence type="ECO:0000259" key="12">
    <source>
        <dbReference type="Pfam" id="PF05746"/>
    </source>
</evidence>
<dbReference type="HAMAP" id="MF_00255">
    <property type="entry name" value="Gly_tRNA_synth_beta"/>
    <property type="match status" value="1"/>
</dbReference>
<evidence type="ECO:0000256" key="11">
    <source>
        <dbReference type="HAMAP-Rule" id="MF_00255"/>
    </source>
</evidence>
<name>A0A838XT67_9HYPH</name>
<evidence type="ECO:0000256" key="3">
    <source>
        <dbReference type="ARBA" id="ARBA00011209"/>
    </source>
</evidence>
<evidence type="ECO:0000256" key="5">
    <source>
        <dbReference type="ARBA" id="ARBA00022598"/>
    </source>
</evidence>
<keyword evidence="4 11" id="KW-0963">Cytoplasm</keyword>
<dbReference type="NCBIfam" id="TIGR00211">
    <property type="entry name" value="glyS"/>
    <property type="match status" value="1"/>
</dbReference>
<dbReference type="Pfam" id="PF05746">
    <property type="entry name" value="DALR_1"/>
    <property type="match status" value="1"/>
</dbReference>
<feature type="domain" description="DALR anticodon binding" evidence="12">
    <location>
        <begin position="589"/>
        <end position="687"/>
    </location>
</feature>
<dbReference type="SUPFAM" id="SSF109604">
    <property type="entry name" value="HD-domain/PDEase-like"/>
    <property type="match status" value="1"/>
</dbReference>
<evidence type="ECO:0000256" key="1">
    <source>
        <dbReference type="ARBA" id="ARBA00004496"/>
    </source>
</evidence>
<evidence type="ECO:0000256" key="4">
    <source>
        <dbReference type="ARBA" id="ARBA00022490"/>
    </source>
</evidence>
<comment type="similarity">
    <text evidence="2 11">Belongs to the class-II aminoacyl-tRNA synthetase family.</text>
</comment>
<dbReference type="PRINTS" id="PR01045">
    <property type="entry name" value="TRNASYNTHGB"/>
</dbReference>
<keyword evidence="8 11" id="KW-0648">Protein biosynthesis</keyword>
<keyword evidence="6 11" id="KW-0547">Nucleotide-binding</keyword>
<dbReference type="PROSITE" id="PS50861">
    <property type="entry name" value="AA_TRNA_LIGASE_II_GLYAB"/>
    <property type="match status" value="1"/>
</dbReference>
<keyword evidence="9 11" id="KW-0030">Aminoacyl-tRNA synthetase</keyword>
<sequence>MPDLLLELFSEEIPARMQRRAAEVLKSHVTDALVEAGLTYEGAKAFSTPRRLALHVAGLPAGSNPTREERKGPRVGAPEKAVAGFLRGAGLESLDQAEVASDPKKGDFYVAVIERPGRPSEEIIAEAMPEIIRNFPWPKSMRWGTGTMRYVRPLHSIVATFGPETEEPEVVPFEVDGIRSGNVTRGHRFLAPDAFEVRRLEDYADKLDKAKVVLDADRRKDIIAHDARNRAMALGLELVEDEGLLEEVAGLVEWPVVLVGSFEEAFLELPDEVIRLTIRANQKCFVLRDPATGKLSNRFVAVSNIEAADGGKTVIAGNEKVIRARLSDARFFWDTDLKAPLESRLPKLDSVVFHEKLGTQGARVKRLEALSRELAPLVGADPDKAVRAAHLAKADLPTQMVYEFPELQGQIGRTYAQMQGEDASVAIAIEDHYKPQGPSDAVPTDPVAIAVALADKLDLLTGFWAIDEKPTGSKDPYALRRAALGVIRIVLENALRLKLTDWLRTATTPHLSAAGEPGTPQADALYADLLAFFADRLKVHLKDEGARHDLIDAVFALGGQDDLLMIVRRVEALGAFLATDDGANLLAGTKRAANILRAEEKKDGAAIEGAPHADHLVEPAEIALAAAIDTARAAMREALGQEDFAGAMTALAGLRGPVDRFFDDILVNADDPELRLNRLRLLAEIREATRTVADFSKIAG</sequence>
<comment type="caution">
    <text evidence="13">The sequence shown here is derived from an EMBL/GenBank/DDBJ whole genome shotgun (WGS) entry which is preliminary data.</text>
</comment>
<proteinExistence type="inferred from homology"/>
<protein>
    <recommendedName>
        <fullName evidence="11">Glycine--tRNA ligase beta subunit</fullName>
        <ecNumber evidence="11">6.1.1.14</ecNumber>
    </recommendedName>
    <alternativeName>
        <fullName evidence="11">Glycyl-tRNA synthetase beta subunit</fullName>
        <shortName evidence="11">GlyRS</shortName>
    </alternativeName>
</protein>
<dbReference type="PANTHER" id="PTHR30075">
    <property type="entry name" value="GLYCYL-TRNA SYNTHETASE"/>
    <property type="match status" value="1"/>
</dbReference>
<keyword evidence="14" id="KW-1185">Reference proteome</keyword>
<reference evidence="13 14" key="1">
    <citation type="submission" date="2020-07" db="EMBL/GenBank/DDBJ databases">
        <authorList>
            <person name="Li M."/>
        </authorList>
    </citation>
    <scope>NUCLEOTIDE SEQUENCE [LARGE SCALE GENOMIC DNA]</scope>
    <source>
        <strain evidence="13 14">DSM 23284</strain>
    </source>
</reference>
<dbReference type="AlphaFoldDB" id="A0A838XT67"/>
<dbReference type="InterPro" id="IPR006194">
    <property type="entry name" value="Gly-tRNA-synth_heterodimer"/>
</dbReference>
<dbReference type="Pfam" id="PF02092">
    <property type="entry name" value="tRNA_synt_2f"/>
    <property type="match status" value="1"/>
</dbReference>
<dbReference type="Proteomes" id="UP000559404">
    <property type="component" value="Unassembled WGS sequence"/>
</dbReference>
<dbReference type="GO" id="GO:0004820">
    <property type="term" value="F:glycine-tRNA ligase activity"/>
    <property type="evidence" value="ECO:0007669"/>
    <property type="project" value="UniProtKB-UniRule"/>
</dbReference>
<dbReference type="RefSeq" id="WP_181760435.1">
    <property type="nucleotide sequence ID" value="NZ_BMCR01000003.1"/>
</dbReference>
<dbReference type="GO" id="GO:0005829">
    <property type="term" value="C:cytosol"/>
    <property type="evidence" value="ECO:0007669"/>
    <property type="project" value="TreeGrafter"/>
</dbReference>
<dbReference type="PANTHER" id="PTHR30075:SF2">
    <property type="entry name" value="GLYCINE--TRNA LIGASE, CHLOROPLASTIC_MITOCHONDRIAL 2"/>
    <property type="match status" value="1"/>
</dbReference>
<evidence type="ECO:0000256" key="6">
    <source>
        <dbReference type="ARBA" id="ARBA00022741"/>
    </source>
</evidence>
<dbReference type="GO" id="GO:0004814">
    <property type="term" value="F:arginine-tRNA ligase activity"/>
    <property type="evidence" value="ECO:0007669"/>
    <property type="project" value="InterPro"/>
</dbReference>
<evidence type="ECO:0000313" key="14">
    <source>
        <dbReference type="Proteomes" id="UP000559404"/>
    </source>
</evidence>
<dbReference type="GO" id="GO:0005524">
    <property type="term" value="F:ATP binding"/>
    <property type="evidence" value="ECO:0007669"/>
    <property type="project" value="UniProtKB-UniRule"/>
</dbReference>
<organism evidence="13 14">
    <name type="scientific">Stappia taiwanensis</name>
    <dbReference type="NCBI Taxonomy" id="992267"/>
    <lineage>
        <taxon>Bacteria</taxon>
        <taxon>Pseudomonadati</taxon>
        <taxon>Pseudomonadota</taxon>
        <taxon>Alphaproteobacteria</taxon>
        <taxon>Hyphomicrobiales</taxon>
        <taxon>Stappiaceae</taxon>
        <taxon>Stappia</taxon>
    </lineage>
</organism>
<evidence type="ECO:0000256" key="10">
    <source>
        <dbReference type="ARBA" id="ARBA00047937"/>
    </source>
</evidence>
<reference evidence="13 14" key="2">
    <citation type="submission" date="2020-08" db="EMBL/GenBank/DDBJ databases">
        <title>Stappia taiwanensis sp. nov., isolated from a coastal thermal spring.</title>
        <authorList>
            <person name="Kampfer P."/>
        </authorList>
    </citation>
    <scope>NUCLEOTIDE SEQUENCE [LARGE SCALE GENOMIC DNA]</scope>
    <source>
        <strain evidence="13 14">DSM 23284</strain>
    </source>
</reference>
<evidence type="ECO:0000313" key="13">
    <source>
        <dbReference type="EMBL" id="MBA4612241.1"/>
    </source>
</evidence>
<dbReference type="GO" id="GO:0006420">
    <property type="term" value="P:arginyl-tRNA aminoacylation"/>
    <property type="evidence" value="ECO:0007669"/>
    <property type="project" value="InterPro"/>
</dbReference>
<dbReference type="InterPro" id="IPR008909">
    <property type="entry name" value="DALR_anticod-bd"/>
</dbReference>
<comment type="subcellular location">
    <subcellularLocation>
        <location evidence="1 11">Cytoplasm</location>
    </subcellularLocation>
</comment>
<dbReference type="EC" id="6.1.1.14" evidence="11"/>
<keyword evidence="5 11" id="KW-0436">Ligase</keyword>